<reference evidence="2" key="1">
    <citation type="submission" date="2009-11" db="EMBL/GenBank/DDBJ databases">
        <authorList>
            <consortium name="The Broad Institute Genome Sequencing Platform"/>
            <person name="Ward D."/>
            <person name="Feldgarden M."/>
            <person name="Earl A."/>
            <person name="Young S.K."/>
            <person name="Zeng Q."/>
            <person name="Koehrsen M."/>
            <person name="Alvarado L."/>
            <person name="Berlin A."/>
            <person name="Bochicchio J."/>
            <person name="Borenstein D."/>
            <person name="Chapman S.B."/>
            <person name="Chen Z."/>
            <person name="Engels R."/>
            <person name="Freedman E."/>
            <person name="Gellesch M."/>
            <person name="Goldberg J."/>
            <person name="Griggs A."/>
            <person name="Gujja S."/>
            <person name="Heilman E."/>
            <person name="Heiman D."/>
            <person name="Hepburn T."/>
            <person name="Howarth C."/>
            <person name="Jen D."/>
            <person name="Larson L."/>
            <person name="Lewis B."/>
            <person name="Mehta T."/>
            <person name="Park D."/>
            <person name="Pearson M."/>
            <person name="Roberts A."/>
            <person name="Saif S."/>
            <person name="Shea T."/>
            <person name="Shenoy N."/>
            <person name="Sisk P."/>
            <person name="Stolte C."/>
            <person name="Sykes S."/>
            <person name="Thomson T."/>
            <person name="Walk T."/>
            <person name="White J."/>
            <person name="Yandava C."/>
            <person name="Izard J."/>
            <person name="Baranova O.V."/>
            <person name="Blanton J.M."/>
            <person name="Tanner A.C."/>
            <person name="Dewhirst F.E."/>
            <person name="Haas B."/>
            <person name="Nusbaum C."/>
            <person name="Birren B."/>
        </authorList>
    </citation>
    <scope>NUCLEOTIDE SEQUENCE [LARGE SCALE GENOMIC DNA]</scope>
    <source>
        <strain evidence="2">1-1 BBBD Race 1</strain>
    </source>
</reference>
<keyword evidence="4" id="KW-1185">Reference proteome</keyword>
<dbReference type="AlphaFoldDB" id="A0A180GXZ5"/>
<evidence type="ECO:0000256" key="1">
    <source>
        <dbReference type="SAM" id="MobiDB-lite"/>
    </source>
</evidence>
<dbReference type="Proteomes" id="UP000005240">
    <property type="component" value="Unassembled WGS sequence"/>
</dbReference>
<feature type="region of interest" description="Disordered" evidence="1">
    <location>
        <begin position="60"/>
        <end position="105"/>
    </location>
</feature>
<dbReference type="OrthoDB" id="2517212at2759"/>
<feature type="compositionally biased region" description="Low complexity" evidence="1">
    <location>
        <begin position="90"/>
        <end position="105"/>
    </location>
</feature>
<protein>
    <submittedName>
        <fullName evidence="2 3">Uncharacterized protein</fullName>
    </submittedName>
</protein>
<name>A0A180GXZ5_PUCT1</name>
<feature type="compositionally biased region" description="Low complexity" evidence="1">
    <location>
        <begin position="66"/>
        <end position="80"/>
    </location>
</feature>
<dbReference type="EMBL" id="ADAS02000016">
    <property type="protein sequence ID" value="OAV96873.1"/>
    <property type="molecule type" value="Genomic_DNA"/>
</dbReference>
<evidence type="ECO:0000313" key="3">
    <source>
        <dbReference type="EnsemblFungi" id="PTTG_26173-t43_1-p1"/>
    </source>
</evidence>
<dbReference type="STRING" id="630390.A0A180GXZ5"/>
<evidence type="ECO:0000313" key="4">
    <source>
        <dbReference type="Proteomes" id="UP000005240"/>
    </source>
</evidence>
<dbReference type="EnsemblFungi" id="PTTG_26173-t43_1">
    <property type="protein sequence ID" value="PTTG_26173-t43_1-p1"/>
    <property type="gene ID" value="PTTG_26173"/>
</dbReference>
<evidence type="ECO:0000313" key="2">
    <source>
        <dbReference type="EMBL" id="OAV96873.1"/>
    </source>
</evidence>
<proteinExistence type="predicted"/>
<accession>A0A180GXZ5</accession>
<reference evidence="2" key="2">
    <citation type="submission" date="2016-05" db="EMBL/GenBank/DDBJ databases">
        <title>Comparative analysis highlights variable genome content of wheat rusts and divergence of the mating loci.</title>
        <authorList>
            <person name="Cuomo C.A."/>
            <person name="Bakkeren G."/>
            <person name="Szabo L."/>
            <person name="Khalil H."/>
            <person name="Joly D."/>
            <person name="Goldberg J."/>
            <person name="Young S."/>
            <person name="Zeng Q."/>
            <person name="Fellers J."/>
        </authorList>
    </citation>
    <scope>NUCLEOTIDE SEQUENCE [LARGE SCALE GENOMIC DNA]</scope>
    <source>
        <strain evidence="2">1-1 BBBD Race 1</strain>
    </source>
</reference>
<sequence>MRFMSLPSVASKLKDIQEKDAEWQNDKSYTDPLFATNCVSNSTNKGKQKLDNIEESNQTLEKPNKQARAAKAKQTPATTKLDLGQSRTCSGAGATSDGSSAGSSAHSYSLRMRKKALCDANEEVTTDSADESGTYKDCTTEESKIRISSLLESTTLLSKISHFLTLPKIKLQDLDELDSLILDYQTCLQKGWPEAPSKPNLHLTQHYSEVIRQFGPPQSTAAWAQERVNGMLQRMPTNHHIDDIPKKLMKEWHINSTFQLVLKDHTAKHNRNLEDNNKKKSTHLNRTLMSKWKRAVAGKEGSRGKLGQHAGVPPLNSTVDLVEYIKLNGKSFTTKDCHPANSLVEFYLGKDQRFGEVEQIFQSEQTAGKTWLIVKPFKEVGREEDPYKDYPDLNCRLVKSDHDLTEVIESERVIGNVAILLNPISTFGFEIQTISAVGLGTAISLNNYH</sequence>
<dbReference type="VEuPathDB" id="FungiDB:PTTG_26173"/>
<reference evidence="3" key="4">
    <citation type="submission" date="2025-05" db="UniProtKB">
        <authorList>
            <consortium name="EnsemblFungi"/>
        </authorList>
    </citation>
    <scope>IDENTIFICATION</scope>
    <source>
        <strain evidence="3">isolate 1-1 / race 1 (BBBD)</strain>
    </source>
</reference>
<reference evidence="3 4" key="3">
    <citation type="journal article" date="2017" name="G3 (Bethesda)">
        <title>Comparative analysis highlights variable genome content of wheat rusts and divergence of the mating loci.</title>
        <authorList>
            <person name="Cuomo C.A."/>
            <person name="Bakkeren G."/>
            <person name="Khalil H.B."/>
            <person name="Panwar V."/>
            <person name="Joly D."/>
            <person name="Linning R."/>
            <person name="Sakthikumar S."/>
            <person name="Song X."/>
            <person name="Adiconis X."/>
            <person name="Fan L."/>
            <person name="Goldberg J.M."/>
            <person name="Levin J.Z."/>
            <person name="Young S."/>
            <person name="Zeng Q."/>
            <person name="Anikster Y."/>
            <person name="Bruce M."/>
            <person name="Wang M."/>
            <person name="Yin C."/>
            <person name="McCallum B."/>
            <person name="Szabo L.J."/>
            <person name="Hulbert S."/>
            <person name="Chen X."/>
            <person name="Fellers J.P."/>
        </authorList>
    </citation>
    <scope>NUCLEOTIDE SEQUENCE</scope>
    <source>
        <strain evidence="3">isolate 1-1 / race 1 (BBBD)</strain>
        <strain evidence="4">Isolate 1-1 / race 1 (BBBD)</strain>
    </source>
</reference>
<organism evidence="2">
    <name type="scientific">Puccinia triticina (isolate 1-1 / race 1 (BBBD))</name>
    <name type="common">Brown leaf rust fungus</name>
    <dbReference type="NCBI Taxonomy" id="630390"/>
    <lineage>
        <taxon>Eukaryota</taxon>
        <taxon>Fungi</taxon>
        <taxon>Dikarya</taxon>
        <taxon>Basidiomycota</taxon>
        <taxon>Pucciniomycotina</taxon>
        <taxon>Pucciniomycetes</taxon>
        <taxon>Pucciniales</taxon>
        <taxon>Pucciniaceae</taxon>
        <taxon>Puccinia</taxon>
    </lineage>
</organism>
<gene>
    <name evidence="2" type="ORF">PTTG_26173</name>
</gene>